<reference evidence="2 3" key="1">
    <citation type="journal article" date="1992" name="Int. J. Syst. Bacteriol.">
        <title>Sphingobacterium antarcticus sp. nov. a Psychrotrophic Bacterium from the Soils of Schirmacher Oasis, Antarctica.</title>
        <authorList>
            <person name="Shivaji S."/>
            <person name="Ray M.K."/>
            <person name="Rao N.S."/>
            <person name="Saiserr L."/>
            <person name="Jagannadham M.V."/>
            <person name="Kumar G.S."/>
            <person name="Reddy G."/>
            <person name="Bhargava P.M."/>
        </authorList>
    </citation>
    <scope>NUCLEOTIDE SEQUENCE [LARGE SCALE GENOMIC DNA]</scope>
    <source>
        <strain evidence="2 3">4BY</strain>
    </source>
</reference>
<dbReference type="InterPro" id="IPR036163">
    <property type="entry name" value="HMA_dom_sf"/>
</dbReference>
<dbReference type="GO" id="GO:0046872">
    <property type="term" value="F:metal ion binding"/>
    <property type="evidence" value="ECO:0007669"/>
    <property type="project" value="InterPro"/>
</dbReference>
<evidence type="ECO:0000313" key="3">
    <source>
        <dbReference type="Proteomes" id="UP000028007"/>
    </source>
</evidence>
<dbReference type="AlphaFoldDB" id="A0A081PDG2"/>
<evidence type="ECO:0000259" key="1">
    <source>
        <dbReference type="Pfam" id="PF00403"/>
    </source>
</evidence>
<protein>
    <recommendedName>
        <fullName evidence="1">HMA domain-containing protein</fullName>
    </recommendedName>
</protein>
<dbReference type="Gene3D" id="3.30.70.100">
    <property type="match status" value="1"/>
</dbReference>
<accession>A0A081PDG2</accession>
<dbReference type="Pfam" id="PF00403">
    <property type="entry name" value="HMA"/>
    <property type="match status" value="1"/>
</dbReference>
<proteinExistence type="predicted"/>
<dbReference type="eggNOG" id="COG2608">
    <property type="taxonomic scope" value="Bacteria"/>
</dbReference>
<dbReference type="OrthoDB" id="677920at2"/>
<dbReference type="Proteomes" id="UP000028007">
    <property type="component" value="Unassembled WGS sequence"/>
</dbReference>
<organism evidence="2 3">
    <name type="scientific">Pedobacter antarcticus 4BY</name>
    <dbReference type="NCBI Taxonomy" id="1358423"/>
    <lineage>
        <taxon>Bacteria</taxon>
        <taxon>Pseudomonadati</taxon>
        <taxon>Bacteroidota</taxon>
        <taxon>Sphingobacteriia</taxon>
        <taxon>Sphingobacteriales</taxon>
        <taxon>Sphingobacteriaceae</taxon>
        <taxon>Pedobacter</taxon>
    </lineage>
</organism>
<dbReference type="RefSeq" id="WP_037443566.1">
    <property type="nucleotide sequence ID" value="NZ_JNFF01000109.1"/>
</dbReference>
<dbReference type="InterPro" id="IPR006121">
    <property type="entry name" value="HMA_dom"/>
</dbReference>
<name>A0A081PDG2_9SPHI</name>
<dbReference type="CDD" id="cd00371">
    <property type="entry name" value="HMA"/>
    <property type="match status" value="1"/>
</dbReference>
<comment type="caution">
    <text evidence="2">The sequence shown here is derived from an EMBL/GenBank/DDBJ whole genome shotgun (WGS) entry which is preliminary data.</text>
</comment>
<gene>
    <name evidence="2" type="ORF">N180_20325</name>
</gene>
<sequence length="70" mass="7521">MDTLQFKTNIKCGGCIATVKPHLDQLAGVKNWEVDTLAADKILTVEASGEVKDSDIINTLSTAGFNAERI</sequence>
<keyword evidence="3" id="KW-1185">Reference proteome</keyword>
<evidence type="ECO:0000313" key="2">
    <source>
        <dbReference type="EMBL" id="KEQ28735.1"/>
    </source>
</evidence>
<feature type="domain" description="HMA" evidence="1">
    <location>
        <begin position="9"/>
        <end position="65"/>
    </location>
</feature>
<dbReference type="SUPFAM" id="SSF55008">
    <property type="entry name" value="HMA, heavy metal-associated domain"/>
    <property type="match status" value="1"/>
</dbReference>
<dbReference type="EMBL" id="JNFF01000109">
    <property type="protein sequence ID" value="KEQ28735.1"/>
    <property type="molecule type" value="Genomic_DNA"/>
</dbReference>